<evidence type="ECO:0000313" key="2">
    <source>
        <dbReference type="Proteomes" id="UP000365297"/>
    </source>
</evidence>
<accession>A0A9P1WUM4</accession>
<name>A0A9P1WUM4_LISMN</name>
<reference evidence="1 2" key="1">
    <citation type="submission" date="2018-06" db="EMBL/GenBank/DDBJ databases">
        <authorList>
            <consortium name="GenomeTrakr: Next Generation Sequencing Network for Food Pathogen Tracability"/>
        </authorList>
    </citation>
    <scope>NUCLEOTIDE SEQUENCE [LARGE SCALE GENOMIC DNA]</scope>
    <source>
        <strain evidence="1 2">FDA00007096</strain>
    </source>
</reference>
<gene>
    <name evidence="1" type="ORF">ARY78_07385</name>
</gene>
<proteinExistence type="predicted"/>
<dbReference type="AlphaFoldDB" id="A0A9P1WUM4"/>
<dbReference type="EMBL" id="AAAIXK010000003">
    <property type="protein sequence ID" value="EAC5550246.1"/>
    <property type="molecule type" value="Genomic_DNA"/>
</dbReference>
<organism evidence="1 2">
    <name type="scientific">Listeria monocytogenes</name>
    <dbReference type="NCBI Taxonomy" id="1639"/>
    <lineage>
        <taxon>Bacteria</taxon>
        <taxon>Bacillati</taxon>
        <taxon>Bacillota</taxon>
        <taxon>Bacilli</taxon>
        <taxon>Bacillales</taxon>
        <taxon>Listeriaceae</taxon>
        <taxon>Listeria</taxon>
    </lineage>
</organism>
<dbReference type="Proteomes" id="UP000365297">
    <property type="component" value="Unassembled WGS sequence"/>
</dbReference>
<sequence>MNFKVGDEVQFIANNELVVGTIKHLSNQVGWVDMQASDSRCFFRKLKDVAKVKEPELIAVPRFIADWIEQKKANGNDLYIAMDTSWQCMNDKVISWLDGEEHRYDIFARAWLDGYEVEKEPKCESEKLYIIEIDKNYMFSRIWIRSFETIAKELQYTIAHSKEEALSGDKLSMTTFACFLATHNSRHTYTVVPMNEAAE</sequence>
<evidence type="ECO:0000313" key="1">
    <source>
        <dbReference type="EMBL" id="EAC5550246.1"/>
    </source>
</evidence>
<comment type="caution">
    <text evidence="1">The sequence shown here is derived from an EMBL/GenBank/DDBJ whole genome shotgun (WGS) entry which is preliminary data.</text>
</comment>
<dbReference type="Pfam" id="PF07852">
    <property type="entry name" value="DUF1642"/>
    <property type="match status" value="1"/>
</dbReference>
<dbReference type="InterPro" id="IPR012865">
    <property type="entry name" value="DUF1642"/>
</dbReference>
<protein>
    <submittedName>
        <fullName evidence="1">DUF1642 domain-containing protein</fullName>
    </submittedName>
</protein>